<evidence type="ECO:0000313" key="2">
    <source>
        <dbReference type="WBParaSite" id="HCON_00129860-00001"/>
    </source>
</evidence>
<protein>
    <submittedName>
        <fullName evidence="2">Secreted protein</fullName>
    </submittedName>
</protein>
<accession>A0A7I4YRU5</accession>
<reference evidence="2" key="1">
    <citation type="submission" date="2020-12" db="UniProtKB">
        <authorList>
            <consortium name="WormBaseParasite"/>
        </authorList>
    </citation>
    <scope>IDENTIFICATION</scope>
    <source>
        <strain evidence="2">MHco3</strain>
    </source>
</reference>
<organism evidence="1 2">
    <name type="scientific">Haemonchus contortus</name>
    <name type="common">Barber pole worm</name>
    <dbReference type="NCBI Taxonomy" id="6289"/>
    <lineage>
        <taxon>Eukaryota</taxon>
        <taxon>Metazoa</taxon>
        <taxon>Ecdysozoa</taxon>
        <taxon>Nematoda</taxon>
        <taxon>Chromadorea</taxon>
        <taxon>Rhabditida</taxon>
        <taxon>Rhabditina</taxon>
        <taxon>Rhabditomorpha</taxon>
        <taxon>Strongyloidea</taxon>
        <taxon>Trichostrongylidae</taxon>
        <taxon>Haemonchus</taxon>
    </lineage>
</organism>
<proteinExistence type="predicted"/>
<name>A0A7I4YRU5_HAECO</name>
<dbReference type="WBParaSite" id="HCON_00129860-00001">
    <property type="protein sequence ID" value="HCON_00129860-00001"/>
    <property type="gene ID" value="HCON_00129860"/>
</dbReference>
<dbReference type="AlphaFoldDB" id="A0A7I4YRU5"/>
<sequence length="100" mass="11642">MICIICHELCLHIRQHPICSSTLSVPLLCSTLSQAKLNRVWIKRRRRKQAKSFVNTCKHLKQKTMSPSARPQTIRRLPRNTVPNHVVFASDIVRCRDLKE</sequence>
<evidence type="ECO:0000313" key="1">
    <source>
        <dbReference type="Proteomes" id="UP000025227"/>
    </source>
</evidence>
<keyword evidence="1" id="KW-1185">Reference proteome</keyword>
<dbReference type="Proteomes" id="UP000025227">
    <property type="component" value="Unplaced"/>
</dbReference>